<dbReference type="InterPro" id="IPR002104">
    <property type="entry name" value="Integrase_catalytic"/>
</dbReference>
<dbReference type="PROSITE" id="PS51898">
    <property type="entry name" value="TYR_RECOMBINASE"/>
    <property type="match status" value="1"/>
</dbReference>
<evidence type="ECO:0000256" key="1">
    <source>
        <dbReference type="ARBA" id="ARBA00023172"/>
    </source>
</evidence>
<dbReference type="InterPro" id="IPR013762">
    <property type="entry name" value="Integrase-like_cat_sf"/>
</dbReference>
<keyword evidence="4" id="KW-1185">Reference proteome</keyword>
<dbReference type="InterPro" id="IPR011010">
    <property type="entry name" value="DNA_brk_join_enz"/>
</dbReference>
<dbReference type="Gene3D" id="1.10.443.10">
    <property type="entry name" value="Intergrase catalytic core"/>
    <property type="match status" value="1"/>
</dbReference>
<evidence type="ECO:0000313" key="3">
    <source>
        <dbReference type="EMBL" id="BAQ97330.1"/>
    </source>
</evidence>
<dbReference type="Pfam" id="PF00589">
    <property type="entry name" value="Phage_integrase"/>
    <property type="match status" value="1"/>
</dbReference>
<evidence type="ECO:0000259" key="2">
    <source>
        <dbReference type="PROSITE" id="PS51898"/>
    </source>
</evidence>
<evidence type="ECO:0000313" key="4">
    <source>
        <dbReference type="Proteomes" id="UP000035063"/>
    </source>
</evidence>
<sequence>MNIHSLRHTYASIAIACGADVKTLQKQLGHATASITLDVYAGLWPE</sequence>
<proteinExistence type="predicted"/>
<keyword evidence="1" id="KW-0233">DNA recombination</keyword>
<gene>
    <name evidence="3" type="ORF">BBBF_0123</name>
</gene>
<name>A0ABN5UU86_BIFBI</name>
<dbReference type="EMBL" id="AP012323">
    <property type="protein sequence ID" value="BAQ97330.1"/>
    <property type="molecule type" value="Genomic_DNA"/>
</dbReference>
<feature type="domain" description="Tyr recombinase" evidence="2">
    <location>
        <begin position="1"/>
        <end position="46"/>
    </location>
</feature>
<dbReference type="SUPFAM" id="SSF56349">
    <property type="entry name" value="DNA breaking-rejoining enzymes"/>
    <property type="match status" value="1"/>
</dbReference>
<dbReference type="Proteomes" id="UP000035063">
    <property type="component" value="Chromosome"/>
</dbReference>
<protein>
    <submittedName>
        <fullName evidence="3">Truncated integrase</fullName>
    </submittedName>
</protein>
<reference evidence="4" key="2">
    <citation type="journal article" date="2015" name="J. Biotechnol.">
        <title>Complete genome sequence of Bifidobacterium bifidum JCM 1255(T) isolated from feces of a breast-fed infant.</title>
        <authorList>
            <person name="Morita H."/>
            <person name="Toh H."/>
            <person name="Oshima K."/>
            <person name="Nakano A."/>
            <person name="Shindo C."/>
            <person name="Komiya K."/>
            <person name="Arakawa K."/>
            <person name="Suda W."/>
            <person name="Honda K."/>
            <person name="Hattori M."/>
        </authorList>
    </citation>
    <scope>NUCLEOTIDE SEQUENCE [LARGE SCALE GENOMIC DNA]</scope>
    <source>
        <strain evidence="4">JCM 1255</strain>
    </source>
</reference>
<accession>A0ABN5UU86</accession>
<organism evidence="3 4">
    <name type="scientific">Bifidobacterium bifidum ATCC 29521 = JCM 1255 = DSM 20456</name>
    <dbReference type="NCBI Taxonomy" id="500634"/>
    <lineage>
        <taxon>Bacteria</taxon>
        <taxon>Bacillati</taxon>
        <taxon>Actinomycetota</taxon>
        <taxon>Actinomycetes</taxon>
        <taxon>Bifidobacteriales</taxon>
        <taxon>Bifidobacteriaceae</taxon>
        <taxon>Bifidobacterium</taxon>
    </lineage>
</organism>
<reference evidence="3 4" key="1">
    <citation type="submission" date="2012-02" db="EMBL/GenBank/DDBJ databases">
        <title>Complete genome sequence of Bifidobacterium bifidum JCM 1255.</title>
        <authorList>
            <person name="Toh H."/>
            <person name="Oshima K."/>
            <person name="Morita H."/>
            <person name="Hattori M."/>
        </authorList>
    </citation>
    <scope>NUCLEOTIDE SEQUENCE [LARGE SCALE GENOMIC DNA]</scope>
    <source>
        <strain evidence="3 4">JCM 1255</strain>
    </source>
</reference>